<sequence length="161" mass="17347">MSYPDPSYFGDSGEVSGTFRPAGAEPDLRFATGGGASYLATGASTDGRFGLYRWDMATAPTGPGPHFHRTMSESFFVLSGTVRLYDGAGWRSATAGDFLYVPPGGIHGFRNESGEPASMLILFAPGAPREAYFEGIRDVPSMSEEEKAAFYLRHDNIWVDG</sequence>
<feature type="region of interest" description="Disordered" evidence="1">
    <location>
        <begin position="1"/>
        <end position="23"/>
    </location>
</feature>
<dbReference type="Pfam" id="PF07883">
    <property type="entry name" value="Cupin_2"/>
    <property type="match status" value="1"/>
</dbReference>
<gene>
    <name evidence="3" type="ORF">DFJ67_4221</name>
</gene>
<dbReference type="GO" id="GO:0051213">
    <property type="term" value="F:dioxygenase activity"/>
    <property type="evidence" value="ECO:0007669"/>
    <property type="project" value="UniProtKB-KW"/>
</dbReference>
<evidence type="ECO:0000313" key="4">
    <source>
        <dbReference type="Proteomes" id="UP000256913"/>
    </source>
</evidence>
<proteinExistence type="predicted"/>
<keyword evidence="4" id="KW-1185">Reference proteome</keyword>
<dbReference type="Gene3D" id="2.60.120.10">
    <property type="entry name" value="Jelly Rolls"/>
    <property type="match status" value="1"/>
</dbReference>
<dbReference type="InterPro" id="IPR014710">
    <property type="entry name" value="RmlC-like_jellyroll"/>
</dbReference>
<protein>
    <submittedName>
        <fullName evidence="3">Quercetin dioxygenase-like cupin family protein</fullName>
    </submittedName>
</protein>
<name>A0A3D9ZLW9_9ACTN</name>
<evidence type="ECO:0000313" key="3">
    <source>
        <dbReference type="EMBL" id="REF98207.1"/>
    </source>
</evidence>
<evidence type="ECO:0000259" key="2">
    <source>
        <dbReference type="Pfam" id="PF07883"/>
    </source>
</evidence>
<dbReference type="RefSeq" id="WP_116069534.1">
    <property type="nucleotide sequence ID" value="NZ_BONB01000036.1"/>
</dbReference>
<feature type="domain" description="Cupin type-2" evidence="2">
    <location>
        <begin position="62"/>
        <end position="122"/>
    </location>
</feature>
<accession>A0A3D9ZLW9</accession>
<reference evidence="3 4" key="1">
    <citation type="submission" date="2018-08" db="EMBL/GenBank/DDBJ databases">
        <title>Sequencing the genomes of 1000 actinobacteria strains.</title>
        <authorList>
            <person name="Klenk H.-P."/>
        </authorList>
    </citation>
    <scope>NUCLEOTIDE SEQUENCE [LARGE SCALE GENOMIC DNA]</scope>
    <source>
        <strain evidence="3 4">DSM 44099</strain>
    </source>
</reference>
<dbReference type="Proteomes" id="UP000256913">
    <property type="component" value="Unassembled WGS sequence"/>
</dbReference>
<dbReference type="SUPFAM" id="SSF51182">
    <property type="entry name" value="RmlC-like cupins"/>
    <property type="match status" value="1"/>
</dbReference>
<evidence type="ECO:0000256" key="1">
    <source>
        <dbReference type="SAM" id="MobiDB-lite"/>
    </source>
</evidence>
<keyword evidence="3" id="KW-0223">Dioxygenase</keyword>
<dbReference type="PANTHER" id="PTHR36440:SF1">
    <property type="entry name" value="PUTATIVE (AFU_ORTHOLOGUE AFUA_8G07350)-RELATED"/>
    <property type="match status" value="1"/>
</dbReference>
<dbReference type="InterPro" id="IPR053146">
    <property type="entry name" value="QDO-like"/>
</dbReference>
<organism evidence="3 4">
    <name type="scientific">Asanoa ferruginea</name>
    <dbReference type="NCBI Taxonomy" id="53367"/>
    <lineage>
        <taxon>Bacteria</taxon>
        <taxon>Bacillati</taxon>
        <taxon>Actinomycetota</taxon>
        <taxon>Actinomycetes</taxon>
        <taxon>Micromonosporales</taxon>
        <taxon>Micromonosporaceae</taxon>
        <taxon>Asanoa</taxon>
    </lineage>
</organism>
<dbReference type="InterPro" id="IPR011051">
    <property type="entry name" value="RmlC_Cupin_sf"/>
</dbReference>
<dbReference type="EMBL" id="QUMQ01000001">
    <property type="protein sequence ID" value="REF98207.1"/>
    <property type="molecule type" value="Genomic_DNA"/>
</dbReference>
<keyword evidence="3" id="KW-0560">Oxidoreductase</keyword>
<dbReference type="AlphaFoldDB" id="A0A3D9ZLW9"/>
<comment type="caution">
    <text evidence="3">The sequence shown here is derived from an EMBL/GenBank/DDBJ whole genome shotgun (WGS) entry which is preliminary data.</text>
</comment>
<dbReference type="InterPro" id="IPR013096">
    <property type="entry name" value="Cupin_2"/>
</dbReference>
<dbReference type="OrthoDB" id="5243731at2"/>
<dbReference type="PANTHER" id="PTHR36440">
    <property type="entry name" value="PUTATIVE (AFU_ORTHOLOGUE AFUA_8G07350)-RELATED"/>
    <property type="match status" value="1"/>
</dbReference>